<dbReference type="SUPFAM" id="SSF51905">
    <property type="entry name" value="FAD/NAD(P)-binding domain"/>
    <property type="match status" value="1"/>
</dbReference>
<keyword evidence="4" id="KW-0560">Oxidoreductase</keyword>
<dbReference type="RefSeq" id="WP_344240758.1">
    <property type="nucleotide sequence ID" value="NZ_BAAAHH010000009.1"/>
</dbReference>
<keyword evidence="3" id="KW-0274">FAD</keyword>
<evidence type="ECO:0000256" key="1">
    <source>
        <dbReference type="ARBA" id="ARBA00001974"/>
    </source>
</evidence>
<evidence type="ECO:0000256" key="3">
    <source>
        <dbReference type="ARBA" id="ARBA00022827"/>
    </source>
</evidence>
<keyword evidence="2" id="KW-0285">Flavoprotein</keyword>
<feature type="domain" description="FAD-dependent oxidoreductase 2 FAD-binding" evidence="5">
    <location>
        <begin position="12"/>
        <end position="534"/>
    </location>
</feature>
<dbReference type="SUPFAM" id="SSF56425">
    <property type="entry name" value="Succinate dehydrogenase/fumarate reductase flavoprotein, catalytic domain"/>
    <property type="match status" value="1"/>
</dbReference>
<dbReference type="Gene3D" id="3.50.50.60">
    <property type="entry name" value="FAD/NAD(P)-binding domain"/>
    <property type="match status" value="2"/>
</dbReference>
<comment type="cofactor">
    <cofactor evidence="1">
        <name>FAD</name>
        <dbReference type="ChEBI" id="CHEBI:57692"/>
    </cofactor>
</comment>
<evidence type="ECO:0000313" key="6">
    <source>
        <dbReference type="EMBL" id="GAA0950164.1"/>
    </source>
</evidence>
<dbReference type="InterPro" id="IPR050315">
    <property type="entry name" value="FAD-oxidoreductase_2"/>
</dbReference>
<organism evidence="6 7">
    <name type="scientific">Actinocorallia libanotica</name>
    <dbReference type="NCBI Taxonomy" id="46162"/>
    <lineage>
        <taxon>Bacteria</taxon>
        <taxon>Bacillati</taxon>
        <taxon>Actinomycetota</taxon>
        <taxon>Actinomycetes</taxon>
        <taxon>Streptosporangiales</taxon>
        <taxon>Thermomonosporaceae</taxon>
        <taxon>Actinocorallia</taxon>
    </lineage>
</organism>
<evidence type="ECO:0000259" key="5">
    <source>
        <dbReference type="Pfam" id="PF00890"/>
    </source>
</evidence>
<evidence type="ECO:0000256" key="4">
    <source>
        <dbReference type="ARBA" id="ARBA00023002"/>
    </source>
</evidence>
<protein>
    <submittedName>
        <fullName evidence="6">3-oxosteroid 1-dehydrogenase</fullName>
    </submittedName>
</protein>
<accession>A0ABP4BHX7</accession>
<dbReference type="Pfam" id="PF00890">
    <property type="entry name" value="FAD_binding_2"/>
    <property type="match status" value="1"/>
</dbReference>
<gene>
    <name evidence="6" type="primary">kstD</name>
    <name evidence="6" type="ORF">GCM10009550_28450</name>
</gene>
<dbReference type="Proteomes" id="UP001500665">
    <property type="component" value="Unassembled WGS sequence"/>
</dbReference>
<comment type="caution">
    <text evidence="6">The sequence shown here is derived from an EMBL/GenBank/DDBJ whole genome shotgun (WGS) entry which is preliminary data.</text>
</comment>
<dbReference type="EMBL" id="BAAAHH010000009">
    <property type="protein sequence ID" value="GAA0950164.1"/>
    <property type="molecule type" value="Genomic_DNA"/>
</dbReference>
<dbReference type="InterPro" id="IPR036188">
    <property type="entry name" value="FAD/NAD-bd_sf"/>
</dbReference>
<proteinExistence type="predicted"/>
<sequence>MTRGTTWDHEYDVVVVGSGAGGLAAAATAGRRGLSALVVEKTDKYGGSSALSGGAIWVPNNVYLERAGERDTLENARTYMDATVGDRVPADRKEAYLTRGPEMVEFFDRETSHVRFMYTPGYSDYYPEAPGGKPQGRSVEPCIIDGKKLGPEFKNLRRAGLPTYGLTMTSGEFGKLNMVMRTWKGKQTSLVVGLRAVKALLTGQKLLSLGEALVARLRLALREAGGELWLSTPFQDLVVEDGRVTGIKVLRNGREVAIRARGGVVLAAGGFSHDQELREQYLPKPTKTAWTHASEGQTGDTLRAGLAAGAAVDLMDKVWGAPSVPTPDGKLFFLVADRAVPSMVIVDAEGDRYVKETLPYHEFLDRMYEHGEKAMTSWMIIDEWAHRKYVWVGLFPGQPFPKDWKSTGFLKSGETAEELAAQIGVPADRLKATIERFNAMAAGAKDEDFGRGDSAYDNYYGDPTLPNPNLRPMKGPFYAVPVVPGDIGTKGGLVTDTEARVLRHDGSVIEGLYATGNCSAAVTGETYPGPGATLGPAMTFGYVAATHIAAQGATA</sequence>
<evidence type="ECO:0000313" key="7">
    <source>
        <dbReference type="Proteomes" id="UP001500665"/>
    </source>
</evidence>
<dbReference type="InterPro" id="IPR027477">
    <property type="entry name" value="Succ_DH/fumarate_Rdtase_cat_sf"/>
</dbReference>
<dbReference type="PANTHER" id="PTHR43400">
    <property type="entry name" value="FUMARATE REDUCTASE"/>
    <property type="match status" value="1"/>
</dbReference>
<dbReference type="PANTHER" id="PTHR43400:SF10">
    <property type="entry name" value="3-OXOSTEROID 1-DEHYDROGENASE"/>
    <property type="match status" value="1"/>
</dbReference>
<name>A0ABP4BHX7_9ACTN</name>
<reference evidence="7" key="1">
    <citation type="journal article" date="2019" name="Int. J. Syst. Evol. Microbiol.">
        <title>The Global Catalogue of Microorganisms (GCM) 10K type strain sequencing project: providing services to taxonomists for standard genome sequencing and annotation.</title>
        <authorList>
            <consortium name="The Broad Institute Genomics Platform"/>
            <consortium name="The Broad Institute Genome Sequencing Center for Infectious Disease"/>
            <person name="Wu L."/>
            <person name="Ma J."/>
        </authorList>
    </citation>
    <scope>NUCLEOTIDE SEQUENCE [LARGE SCALE GENOMIC DNA]</scope>
    <source>
        <strain evidence="7">JCM 10696</strain>
    </source>
</reference>
<evidence type="ECO:0000256" key="2">
    <source>
        <dbReference type="ARBA" id="ARBA00022630"/>
    </source>
</evidence>
<keyword evidence="7" id="KW-1185">Reference proteome</keyword>
<dbReference type="InterPro" id="IPR003953">
    <property type="entry name" value="FAD-dep_OxRdtase_2_FAD-bd"/>
</dbReference>